<dbReference type="InterPro" id="IPR029069">
    <property type="entry name" value="HotDog_dom_sf"/>
</dbReference>
<name>A0A972VX87_9GAMM</name>
<proteinExistence type="predicted"/>
<dbReference type="SUPFAM" id="SSF54637">
    <property type="entry name" value="Thioesterase/thiol ester dehydrase-isomerase"/>
    <property type="match status" value="2"/>
</dbReference>
<dbReference type="PANTHER" id="PTHR43664:SF1">
    <property type="entry name" value="BETA-METHYLMALYL-COA DEHYDRATASE"/>
    <property type="match status" value="1"/>
</dbReference>
<dbReference type="Proteomes" id="UP000754644">
    <property type="component" value="Unassembled WGS sequence"/>
</dbReference>
<dbReference type="AlphaFoldDB" id="A0A972VX87"/>
<dbReference type="Gene3D" id="3.10.129.10">
    <property type="entry name" value="Hotdog Thioesterase"/>
    <property type="match status" value="2"/>
</dbReference>
<dbReference type="PANTHER" id="PTHR43664">
    <property type="entry name" value="MONOAMINE OXIDASE-RELATED"/>
    <property type="match status" value="1"/>
</dbReference>
<protein>
    <submittedName>
        <fullName evidence="1">Acyl dehydratase</fullName>
    </submittedName>
</protein>
<gene>
    <name evidence="1" type="ORF">HQ497_05240</name>
</gene>
<reference evidence="1" key="1">
    <citation type="submission" date="2020-05" db="EMBL/GenBank/DDBJ databases">
        <title>Sulfur intermediates as new biogeochemical hubs in an aquatic model microbial ecosystem.</title>
        <authorList>
            <person name="Vigneron A."/>
        </authorList>
    </citation>
    <scope>NUCLEOTIDE SEQUENCE</scope>
    <source>
        <strain evidence="1">Bin.250</strain>
    </source>
</reference>
<sequence>MTAPVPWFEDFKVGDDYSDVPAVTITEGHAAIHQALFGDRLRLPLDHVLSQSVTGHSRALVNPSLVCNLAIGQSTIPSQRVMGNLFYRGMKLQRPVFIGDTLTTSTRVVGLRQNKSREGRPASGMVALEIHVQNQHDETVMLFWRCPMIPCRDPNANTGHQDDFANMPDTIEPEALLALVPDWQFETFRTRVKAPHFSALKAGSTIQIEARDTVTLAPELVRMTLNMAMTHTDATRSVYGQRLVYGGHTIAMAAAQLTRALPGMLTILGWFRCDHVAPVFEEDVLESQVTIESLLPVENKQGAGLAVLHVETFACRQDRVKVLDWRLAALFA</sequence>
<comment type="caution">
    <text evidence="1">The sequence shown here is derived from an EMBL/GenBank/DDBJ whole genome shotgun (WGS) entry which is preliminary data.</text>
</comment>
<evidence type="ECO:0000313" key="1">
    <source>
        <dbReference type="EMBL" id="NQV64752.1"/>
    </source>
</evidence>
<dbReference type="EMBL" id="JABMOJ010000193">
    <property type="protein sequence ID" value="NQV64752.1"/>
    <property type="molecule type" value="Genomic_DNA"/>
</dbReference>
<accession>A0A972VX87</accession>
<dbReference type="CDD" id="cd03451">
    <property type="entry name" value="FkbR2"/>
    <property type="match status" value="1"/>
</dbReference>
<evidence type="ECO:0000313" key="2">
    <source>
        <dbReference type="Proteomes" id="UP000754644"/>
    </source>
</evidence>
<dbReference type="InterPro" id="IPR052342">
    <property type="entry name" value="MCH/BMMD"/>
</dbReference>
<organism evidence="1 2">
    <name type="scientific">SAR86 cluster bacterium</name>
    <dbReference type="NCBI Taxonomy" id="2030880"/>
    <lineage>
        <taxon>Bacteria</taxon>
        <taxon>Pseudomonadati</taxon>
        <taxon>Pseudomonadota</taxon>
        <taxon>Gammaproteobacteria</taxon>
        <taxon>SAR86 cluster</taxon>
    </lineage>
</organism>